<dbReference type="PANTHER" id="PTHR30605:SF0">
    <property type="entry name" value="ANHYDRO-N-ACETYLMURAMIC ACID KINASE"/>
    <property type="match status" value="1"/>
</dbReference>
<name>A0ABW5P345_9DEIO</name>
<dbReference type="InterPro" id="IPR005338">
    <property type="entry name" value="Anhydro_N_Ac-Mur_kinase"/>
</dbReference>
<dbReference type="EC" id="2.7.1.170" evidence="1"/>
<keyword evidence="3" id="KW-1185">Reference proteome</keyword>
<dbReference type="GO" id="GO:0016301">
    <property type="term" value="F:kinase activity"/>
    <property type="evidence" value="ECO:0007669"/>
    <property type="project" value="UniProtKB-KW"/>
</dbReference>
<dbReference type="NCBIfam" id="NF007150">
    <property type="entry name" value="PRK09585.3-5"/>
    <property type="match status" value="1"/>
</dbReference>
<comment type="similarity">
    <text evidence="1">Belongs to the anhydro-N-acetylmuramic acid kinase family.</text>
</comment>
<evidence type="ECO:0000313" key="3">
    <source>
        <dbReference type="Proteomes" id="UP001597475"/>
    </source>
</evidence>
<dbReference type="Gene3D" id="3.30.420.40">
    <property type="match status" value="2"/>
</dbReference>
<protein>
    <recommendedName>
        <fullName evidence="1">Anhydro-N-acetylmuramic acid kinase</fullName>
        <ecNumber evidence="1">2.7.1.170</ecNumber>
    </recommendedName>
    <alternativeName>
        <fullName evidence="1">AnhMurNAc kinase</fullName>
    </alternativeName>
</protein>
<dbReference type="SUPFAM" id="SSF53067">
    <property type="entry name" value="Actin-like ATPase domain"/>
    <property type="match status" value="1"/>
</dbReference>
<evidence type="ECO:0000313" key="2">
    <source>
        <dbReference type="EMBL" id="MFD2608839.1"/>
    </source>
</evidence>
<accession>A0ABW5P345</accession>
<evidence type="ECO:0000256" key="1">
    <source>
        <dbReference type="HAMAP-Rule" id="MF_01270"/>
    </source>
</evidence>
<reference evidence="3" key="1">
    <citation type="journal article" date="2019" name="Int. J. Syst. Evol. Microbiol.">
        <title>The Global Catalogue of Microorganisms (GCM) 10K type strain sequencing project: providing services to taxonomists for standard genome sequencing and annotation.</title>
        <authorList>
            <consortium name="The Broad Institute Genomics Platform"/>
            <consortium name="The Broad Institute Genome Sequencing Center for Infectious Disease"/>
            <person name="Wu L."/>
            <person name="Ma J."/>
        </authorList>
    </citation>
    <scope>NUCLEOTIDE SEQUENCE [LARGE SCALE GENOMIC DNA]</scope>
    <source>
        <strain evidence="3">KCTC 33842</strain>
    </source>
</reference>
<keyword evidence="1" id="KW-0119">Carbohydrate metabolism</keyword>
<dbReference type="InterPro" id="IPR043129">
    <property type="entry name" value="ATPase_NBD"/>
</dbReference>
<dbReference type="EMBL" id="JBHUMK010000020">
    <property type="protein sequence ID" value="MFD2608839.1"/>
    <property type="molecule type" value="Genomic_DNA"/>
</dbReference>
<sequence>MTRAPRVLGLMSGTSADGVDAALLELPGWPELGTGAAFPALTGRAPRGRVVAHEFTPYTPDLRAAVLSAMRGEAHAADLTQLHWWLGEVYAQAAAPLAADADLVATHGQTVQHHPRPDRARGWARPATLQLGEAAVLAEATGKPVVADFRPADIAAGGVGAPLVPFADWALFSEPGHSRVVLNVGGIANITLLPGTDPSGVQAFDTGPGNCLLDEIAARAGQDCDLNGALGAAGTVHAPTLERWLAHPELRTPPPKATGREVWTLDRLSAPDLRLTDLPLTDLAATATAFTARTIADALRFLPLPPREVVIAGGGARNPTLVSHLRAALGAVPAGPVPLRTFADLGWADQGFTDATREAAAFAFLGYARAQGWPNTLPHTTGARRAVSGGKLLLPTSGGPA</sequence>
<comment type="caution">
    <text evidence="2">The sequence shown here is derived from an EMBL/GenBank/DDBJ whole genome shotgun (WGS) entry which is preliminary data.</text>
</comment>
<comment type="pathway">
    <text evidence="1">Cell wall biogenesis; peptidoglycan recycling.</text>
</comment>
<dbReference type="Pfam" id="PF03702">
    <property type="entry name" value="AnmK"/>
    <property type="match status" value="1"/>
</dbReference>
<keyword evidence="1 2" id="KW-0808">Transferase</keyword>
<gene>
    <name evidence="1" type="primary">anmK</name>
    <name evidence="2" type="ORF">ACFSR9_05205</name>
</gene>
<proteinExistence type="inferred from homology"/>
<comment type="pathway">
    <text evidence="1">Amino-sugar metabolism; 1,6-anhydro-N-acetylmuramate degradation.</text>
</comment>
<keyword evidence="1 2" id="KW-0418">Kinase</keyword>
<dbReference type="PANTHER" id="PTHR30605">
    <property type="entry name" value="ANHYDRO-N-ACETYLMURAMIC ACID KINASE"/>
    <property type="match status" value="1"/>
</dbReference>
<keyword evidence="1" id="KW-0067">ATP-binding</keyword>
<feature type="binding site" evidence="1">
    <location>
        <begin position="13"/>
        <end position="20"/>
    </location>
    <ligand>
        <name>ATP</name>
        <dbReference type="ChEBI" id="CHEBI:30616"/>
    </ligand>
</feature>
<dbReference type="HAMAP" id="MF_01270">
    <property type="entry name" value="AnhMurNAc_kinase"/>
    <property type="match status" value="1"/>
</dbReference>
<comment type="catalytic activity">
    <reaction evidence="1">
        <text>1,6-anhydro-N-acetyl-beta-muramate + ATP + H2O = N-acetyl-D-muramate 6-phosphate + ADP + H(+)</text>
        <dbReference type="Rhea" id="RHEA:24952"/>
        <dbReference type="ChEBI" id="CHEBI:15377"/>
        <dbReference type="ChEBI" id="CHEBI:15378"/>
        <dbReference type="ChEBI" id="CHEBI:30616"/>
        <dbReference type="ChEBI" id="CHEBI:58690"/>
        <dbReference type="ChEBI" id="CHEBI:58722"/>
        <dbReference type="ChEBI" id="CHEBI:456216"/>
        <dbReference type="EC" id="2.7.1.170"/>
    </reaction>
</comment>
<comment type="function">
    <text evidence="1">Catalyzes the specific phosphorylation of 1,6-anhydro-N-acetylmuramic acid (anhMurNAc) with the simultaneous cleavage of the 1,6-anhydro ring, generating MurNAc-6-P. Is required for the utilization of anhMurNAc either imported from the medium or derived from its own cell wall murein, and thus plays a role in cell wall recycling.</text>
</comment>
<organism evidence="2 3">
    <name type="scientific">Deinococcus taklimakanensis</name>
    <dbReference type="NCBI Taxonomy" id="536443"/>
    <lineage>
        <taxon>Bacteria</taxon>
        <taxon>Thermotogati</taxon>
        <taxon>Deinococcota</taxon>
        <taxon>Deinococci</taxon>
        <taxon>Deinococcales</taxon>
        <taxon>Deinococcaceae</taxon>
        <taxon>Deinococcus</taxon>
    </lineage>
</organism>
<keyword evidence="1" id="KW-0547">Nucleotide-binding</keyword>
<dbReference type="RefSeq" id="WP_386843721.1">
    <property type="nucleotide sequence ID" value="NZ_JBHUMK010000020.1"/>
</dbReference>
<dbReference type="Proteomes" id="UP001597475">
    <property type="component" value="Unassembled WGS sequence"/>
</dbReference>